<protein>
    <recommendedName>
        <fullName evidence="1">ZSWIM1/3 RNaseH-like domain-containing protein</fullName>
    </recommendedName>
</protein>
<dbReference type="OrthoDB" id="124569at2759"/>
<comment type="caution">
    <text evidence="2">The sequence shown here is derived from an EMBL/GenBank/DDBJ whole genome shotgun (WGS) entry which is preliminary data.</text>
</comment>
<sequence length="46" mass="5268">MAHMRAIYDNFPEVLQMDCTHKTNKYNYQLLSLVAMGQGSRCSTPC</sequence>
<dbReference type="VEuPathDB" id="FungiDB:PC110_g21224"/>
<organism evidence="2 3">
    <name type="scientific">Phytophthora cactorum</name>
    <dbReference type="NCBI Taxonomy" id="29920"/>
    <lineage>
        <taxon>Eukaryota</taxon>
        <taxon>Sar</taxon>
        <taxon>Stramenopiles</taxon>
        <taxon>Oomycota</taxon>
        <taxon>Peronosporomycetes</taxon>
        <taxon>Peronosporales</taxon>
        <taxon>Peronosporaceae</taxon>
        <taxon>Phytophthora</taxon>
    </lineage>
</organism>
<proteinExistence type="predicted"/>
<evidence type="ECO:0000313" key="3">
    <source>
        <dbReference type="Proteomes" id="UP000251314"/>
    </source>
</evidence>
<feature type="domain" description="ZSWIM1/3 RNaseH-like" evidence="1">
    <location>
        <begin position="2"/>
        <end position="37"/>
    </location>
</feature>
<evidence type="ECO:0000259" key="1">
    <source>
        <dbReference type="Pfam" id="PF21056"/>
    </source>
</evidence>
<dbReference type="InterPro" id="IPR048324">
    <property type="entry name" value="ZSWIM1-3_RNaseH-like"/>
</dbReference>
<evidence type="ECO:0000313" key="2">
    <source>
        <dbReference type="EMBL" id="RAW22334.1"/>
    </source>
</evidence>
<reference evidence="2 3" key="1">
    <citation type="submission" date="2018-01" db="EMBL/GenBank/DDBJ databases">
        <title>Draft genome of the strawberry crown rot pathogen Phytophthora cactorum.</title>
        <authorList>
            <person name="Armitage A.D."/>
            <person name="Lysoe E."/>
            <person name="Nellist C.F."/>
            <person name="Harrison R.J."/>
            <person name="Brurberg M.B."/>
        </authorList>
    </citation>
    <scope>NUCLEOTIDE SEQUENCE [LARGE SCALE GENOMIC DNA]</scope>
    <source>
        <strain evidence="2 3">10300</strain>
    </source>
</reference>
<gene>
    <name evidence="2" type="ORF">PC110_g21224</name>
</gene>
<dbReference type="EMBL" id="MJFZ01001347">
    <property type="protein sequence ID" value="RAW22334.1"/>
    <property type="molecule type" value="Genomic_DNA"/>
</dbReference>
<name>A0A329RCP8_9STRA</name>
<dbReference type="AlphaFoldDB" id="A0A329RCP8"/>
<keyword evidence="3" id="KW-1185">Reference proteome</keyword>
<accession>A0A329RCP8</accession>
<dbReference type="Pfam" id="PF21056">
    <property type="entry name" value="ZSWIM1-3_RNaseH-like"/>
    <property type="match status" value="1"/>
</dbReference>
<dbReference type="Proteomes" id="UP000251314">
    <property type="component" value="Unassembled WGS sequence"/>
</dbReference>